<dbReference type="STRING" id="1128970.SAMN04487935_0584"/>
<accession>A0A1G8SJB9</accession>
<organism evidence="1 2">
    <name type="scientific">Flavobacterium noncentrifugens</name>
    <dbReference type="NCBI Taxonomy" id="1128970"/>
    <lineage>
        <taxon>Bacteria</taxon>
        <taxon>Pseudomonadati</taxon>
        <taxon>Bacteroidota</taxon>
        <taxon>Flavobacteriia</taxon>
        <taxon>Flavobacteriales</taxon>
        <taxon>Flavobacteriaceae</taxon>
        <taxon>Flavobacterium</taxon>
    </lineage>
</organism>
<name>A0A1G8SJB9_9FLAO</name>
<sequence>MKKVFLSRLLAVFSAALLGIYGTIYACGGGDWDWDWFYATNFTPETFVDKAYEPLFLSQALFYGDKPMQDYKKFNEDMVSDWSGFLNNSMKSEDVQFFLLDSSSADVTAVYDFIKSKKKSELSKKWASKFKLKDKNVKGFFEFLYFAKQIETASVTIDSWSYEPVDYKYFNNGGVLNEIENIYKNTSNEFLKKRWWFQTIKAYFYSGDKEKAIAFFKLTESKVSKDVLYYRALSYIAGIQYKSKNYAESNYNYSIVFDQCPPMRDVAVFCFHPQEQKDWQQSLAMAKNADEKAALWALYGYYGDEEQAIANIFEVKPQSEYLEFLLARLVNRQEVKADLSFSDKTVAQNKAAIKDSISESARKLVVKIAQSEKVGKPYLWNTAAGYLETLAGNFSTAVTHFTDAEKRMPQTELAKNQLRLLRFVNTLSSFNTIDAQKEQKIAVDLNWLYQELPKTDHGAFRFQLASDWSKRYLGALYKENKNTVMSELFARKDNFYDSNQHLETMKVFLPKANKTPIEQIAVAVYNVSLEDIYRYESVEATFKNKISDAIVLLQKSGSQDTPFLGNPFNASIKDCHDCDHQMRQKRAYSFMDFLLKIKEMQNKILKSEDVYTNNILLGNAFYNISHYGNGRTFHEGNIFGYAMTPFDFRESSRILATDCSLAKSYYQKAFAAAKSDEQRAHCQYMIAKCERNAYYNDKYKKVENYWQMDDDRINFLAWNGFKSLKDKYSKTQYYQEVLQECGYFKTYISQQKK</sequence>
<dbReference type="PROSITE" id="PS51257">
    <property type="entry name" value="PROKAR_LIPOPROTEIN"/>
    <property type="match status" value="1"/>
</dbReference>
<dbReference type="AlphaFoldDB" id="A0A1G8SJB9"/>
<dbReference type="EMBL" id="FNEZ01000001">
    <property type="protein sequence ID" value="SDJ29348.1"/>
    <property type="molecule type" value="Genomic_DNA"/>
</dbReference>
<proteinExistence type="predicted"/>
<reference evidence="1 2" key="1">
    <citation type="submission" date="2016-10" db="EMBL/GenBank/DDBJ databases">
        <authorList>
            <person name="de Groot N.N."/>
        </authorList>
    </citation>
    <scope>NUCLEOTIDE SEQUENCE [LARGE SCALE GENOMIC DNA]</scope>
    <source>
        <strain evidence="1 2">CGMCC 1.10076</strain>
    </source>
</reference>
<dbReference type="Proteomes" id="UP000199580">
    <property type="component" value="Unassembled WGS sequence"/>
</dbReference>
<dbReference type="RefSeq" id="WP_091391758.1">
    <property type="nucleotide sequence ID" value="NZ_BKAI01000002.1"/>
</dbReference>
<evidence type="ECO:0000313" key="2">
    <source>
        <dbReference type="Proteomes" id="UP000199580"/>
    </source>
</evidence>
<protein>
    <submittedName>
        <fullName evidence="1">Uncharacterized protein</fullName>
    </submittedName>
</protein>
<dbReference type="OrthoDB" id="605297at2"/>
<keyword evidence="2" id="KW-1185">Reference proteome</keyword>
<evidence type="ECO:0000313" key="1">
    <source>
        <dbReference type="EMBL" id="SDJ29348.1"/>
    </source>
</evidence>
<gene>
    <name evidence="1" type="ORF">SAMN04487935_0584</name>
</gene>